<dbReference type="AlphaFoldDB" id="A0A2U1E2I8"/>
<accession>A0A2U1E2I8</accession>
<gene>
    <name evidence="1" type="ORF">C7381_10640</name>
</gene>
<name>A0A2U1E2I8_9FIRM</name>
<dbReference type="EMBL" id="QEKV01000006">
    <property type="protein sequence ID" value="PVY94167.1"/>
    <property type="molecule type" value="Genomic_DNA"/>
</dbReference>
<sequence length="114" mass="13444">MDEHKKHHNDDEHECTCGCGCGCHDEDEMVEYDTVNITFEDDKESECAVLDQFKIGEKEYMVLLPLEDNEEELVYIYRYTDDENGSFTLDVIEDEDELDEVCDKFEERAELNEE</sequence>
<dbReference type="Proteomes" id="UP000245793">
    <property type="component" value="Unassembled WGS sequence"/>
</dbReference>
<dbReference type="InterPro" id="IPR009711">
    <property type="entry name" value="UPF0473"/>
</dbReference>
<dbReference type="Pfam" id="PF06949">
    <property type="entry name" value="DUF1292"/>
    <property type="match status" value="1"/>
</dbReference>
<reference evidence="1 2" key="1">
    <citation type="submission" date="2018-04" db="EMBL/GenBank/DDBJ databases">
        <title>Genomic Encyclopedia of Type Strains, Phase IV (KMG-IV): sequencing the most valuable type-strain genomes for metagenomic binning, comparative biology and taxonomic classification.</title>
        <authorList>
            <person name="Goeker M."/>
        </authorList>
    </citation>
    <scope>NUCLEOTIDE SEQUENCE [LARGE SCALE GENOMIC DNA]</scope>
    <source>
        <strain evidence="1 2">DSM 20705</strain>
    </source>
</reference>
<proteinExistence type="predicted"/>
<protein>
    <submittedName>
        <fullName evidence="1">Uncharacterized protein DUF1292</fullName>
    </submittedName>
</protein>
<organism evidence="1 2">
    <name type="scientific">Ezakiella coagulans</name>
    <dbReference type="NCBI Taxonomy" id="46507"/>
    <lineage>
        <taxon>Bacteria</taxon>
        <taxon>Bacillati</taxon>
        <taxon>Bacillota</taxon>
        <taxon>Tissierellia</taxon>
        <taxon>Ezakiella</taxon>
    </lineage>
</organism>
<dbReference type="RefSeq" id="WP_116480237.1">
    <property type="nucleotide sequence ID" value="NZ_QEKV01000006.1"/>
</dbReference>
<evidence type="ECO:0000313" key="2">
    <source>
        <dbReference type="Proteomes" id="UP000245793"/>
    </source>
</evidence>
<evidence type="ECO:0000313" key="1">
    <source>
        <dbReference type="EMBL" id="PVY94167.1"/>
    </source>
</evidence>
<keyword evidence="2" id="KW-1185">Reference proteome</keyword>
<comment type="caution">
    <text evidence="1">The sequence shown here is derived from an EMBL/GenBank/DDBJ whole genome shotgun (WGS) entry which is preliminary data.</text>
</comment>